<proteinExistence type="predicted"/>
<protein>
    <submittedName>
        <fullName evidence="2">MarR family winged helix-turn-helix transcriptional regulator</fullName>
    </submittedName>
</protein>
<evidence type="ECO:0000313" key="2">
    <source>
        <dbReference type="EMBL" id="MFI2472340.1"/>
    </source>
</evidence>
<dbReference type="PANTHER" id="PTHR39515:SF2">
    <property type="entry name" value="HTH-TYPE TRANSCRIPTIONAL REGULATOR RV0880"/>
    <property type="match status" value="1"/>
</dbReference>
<keyword evidence="3" id="KW-1185">Reference proteome</keyword>
<sequence length="177" mass="19724">MSPQQIGETTATPSFSPQQKGFREICDQIEAADAAESVPLSAVAARLRVVFVLLLRRSRQQDSAGRLSPSQLSVMGRLDRFETMTATELAQAEALRPQTIRNLIDELRDEGLIVGVRDTDDARRVNLMLTGEGRAMVRGTRGQDDPFLLDALREKLTESQRRKVIDVLEILENIAYS</sequence>
<accession>A0ABW7WU18</accession>
<dbReference type="PANTHER" id="PTHR39515">
    <property type="entry name" value="CONSERVED PROTEIN"/>
    <property type="match status" value="1"/>
</dbReference>
<organism evidence="2 3">
    <name type="scientific">Nocardia xishanensis</name>
    <dbReference type="NCBI Taxonomy" id="238964"/>
    <lineage>
        <taxon>Bacteria</taxon>
        <taxon>Bacillati</taxon>
        <taxon>Actinomycetota</taxon>
        <taxon>Actinomycetes</taxon>
        <taxon>Mycobacteriales</taxon>
        <taxon>Nocardiaceae</taxon>
        <taxon>Nocardia</taxon>
    </lineage>
</organism>
<dbReference type="SUPFAM" id="SSF46785">
    <property type="entry name" value="Winged helix' DNA-binding domain"/>
    <property type="match status" value="1"/>
</dbReference>
<dbReference type="Proteomes" id="UP001611415">
    <property type="component" value="Unassembled WGS sequence"/>
</dbReference>
<dbReference type="Pfam" id="PF01047">
    <property type="entry name" value="MarR"/>
    <property type="match status" value="1"/>
</dbReference>
<feature type="domain" description="HTH marR-type" evidence="1">
    <location>
        <begin position="33"/>
        <end position="173"/>
    </location>
</feature>
<dbReference type="RefSeq" id="WP_397090796.1">
    <property type="nucleotide sequence ID" value="NZ_JBIRYO010000001.1"/>
</dbReference>
<dbReference type="InterPro" id="IPR052526">
    <property type="entry name" value="HTH-type_Bedaq_tolerance"/>
</dbReference>
<name>A0ABW7WU18_9NOCA</name>
<dbReference type="EMBL" id="JBIRYO010000001">
    <property type="protein sequence ID" value="MFI2472340.1"/>
    <property type="molecule type" value="Genomic_DNA"/>
</dbReference>
<evidence type="ECO:0000313" key="3">
    <source>
        <dbReference type="Proteomes" id="UP001611415"/>
    </source>
</evidence>
<dbReference type="InterPro" id="IPR000835">
    <property type="entry name" value="HTH_MarR-typ"/>
</dbReference>
<reference evidence="2 3" key="1">
    <citation type="submission" date="2024-10" db="EMBL/GenBank/DDBJ databases">
        <title>The Natural Products Discovery Center: Release of the First 8490 Sequenced Strains for Exploring Actinobacteria Biosynthetic Diversity.</title>
        <authorList>
            <person name="Kalkreuter E."/>
            <person name="Kautsar S.A."/>
            <person name="Yang D."/>
            <person name="Bader C.D."/>
            <person name="Teijaro C.N."/>
            <person name="Fluegel L."/>
            <person name="Davis C.M."/>
            <person name="Simpson J.R."/>
            <person name="Lauterbach L."/>
            <person name="Steele A.D."/>
            <person name="Gui C."/>
            <person name="Meng S."/>
            <person name="Li G."/>
            <person name="Viehrig K."/>
            <person name="Ye F."/>
            <person name="Su P."/>
            <person name="Kiefer A.F."/>
            <person name="Nichols A."/>
            <person name="Cepeda A.J."/>
            <person name="Yan W."/>
            <person name="Fan B."/>
            <person name="Jiang Y."/>
            <person name="Adhikari A."/>
            <person name="Zheng C.-J."/>
            <person name="Schuster L."/>
            <person name="Cowan T.M."/>
            <person name="Smanski M.J."/>
            <person name="Chevrette M.G."/>
            <person name="De Carvalho L.P.S."/>
            <person name="Shen B."/>
        </authorList>
    </citation>
    <scope>NUCLEOTIDE SEQUENCE [LARGE SCALE GENOMIC DNA]</scope>
    <source>
        <strain evidence="2 3">NPDC019275</strain>
    </source>
</reference>
<dbReference type="SMART" id="SM00347">
    <property type="entry name" value="HTH_MARR"/>
    <property type="match status" value="1"/>
</dbReference>
<dbReference type="Gene3D" id="1.10.10.10">
    <property type="entry name" value="Winged helix-like DNA-binding domain superfamily/Winged helix DNA-binding domain"/>
    <property type="match status" value="1"/>
</dbReference>
<evidence type="ECO:0000259" key="1">
    <source>
        <dbReference type="PROSITE" id="PS50995"/>
    </source>
</evidence>
<gene>
    <name evidence="2" type="ORF">ACH49W_03090</name>
</gene>
<dbReference type="InterPro" id="IPR036388">
    <property type="entry name" value="WH-like_DNA-bd_sf"/>
</dbReference>
<dbReference type="PROSITE" id="PS50995">
    <property type="entry name" value="HTH_MARR_2"/>
    <property type="match status" value="1"/>
</dbReference>
<comment type="caution">
    <text evidence="2">The sequence shown here is derived from an EMBL/GenBank/DDBJ whole genome shotgun (WGS) entry which is preliminary data.</text>
</comment>
<dbReference type="InterPro" id="IPR036390">
    <property type="entry name" value="WH_DNA-bd_sf"/>
</dbReference>